<evidence type="ECO:0000313" key="3">
    <source>
        <dbReference type="Proteomes" id="UP000053048"/>
    </source>
</evidence>
<sequence>MFLKRIFVVSLFLVGFSSAATSSVTEAEDKTQSAINLLAIESLCLKATPASNSSVENALDSDPNTDEALRAEVQRVKADPAYKSKIQSTAVNMSSSIVATKIPDICTYYLPKH</sequence>
<keyword evidence="1" id="KW-0732">Signal</keyword>
<proteinExistence type="predicted"/>
<organism evidence="2 3">
    <name type="scientific">Pseudomonas viridiflava ICMP 13104</name>
    <dbReference type="NCBI Taxonomy" id="1198305"/>
    <lineage>
        <taxon>Bacteria</taxon>
        <taxon>Pseudomonadati</taxon>
        <taxon>Pseudomonadota</taxon>
        <taxon>Gammaproteobacteria</taxon>
        <taxon>Pseudomonadales</taxon>
        <taxon>Pseudomonadaceae</taxon>
        <taxon>Pseudomonas</taxon>
    </lineage>
</organism>
<dbReference type="Proteomes" id="UP000053048">
    <property type="component" value="Unassembled WGS sequence"/>
</dbReference>
<evidence type="ECO:0000256" key="1">
    <source>
        <dbReference type="SAM" id="SignalP"/>
    </source>
</evidence>
<reference evidence="2 3" key="1">
    <citation type="submission" date="2015-09" db="EMBL/GenBank/DDBJ databases">
        <title>Genome sequence of ICMP 13104.</title>
        <authorList>
            <person name="Visnovsky S."/>
            <person name="Lu A."/>
            <person name="Panda P."/>
            <person name="Pitman A."/>
        </authorList>
    </citation>
    <scope>NUCLEOTIDE SEQUENCE [LARGE SCALE GENOMIC DNA]</scope>
    <source>
        <strain evidence="2 3">ICMP 13104</strain>
    </source>
</reference>
<dbReference type="EMBL" id="LKEJ01000172">
    <property type="protein sequence ID" value="KTB56535.1"/>
    <property type="molecule type" value="Genomic_DNA"/>
</dbReference>
<comment type="caution">
    <text evidence="2">The sequence shown here is derived from an EMBL/GenBank/DDBJ whole genome shotgun (WGS) entry which is preliminary data.</text>
</comment>
<feature type="chain" id="PRO_5006902912" evidence="1">
    <location>
        <begin position="20"/>
        <end position="113"/>
    </location>
</feature>
<dbReference type="AlphaFoldDB" id="A0A0W0H6T0"/>
<evidence type="ECO:0000313" key="2">
    <source>
        <dbReference type="EMBL" id="KTB56535.1"/>
    </source>
</evidence>
<gene>
    <name evidence="2" type="ORF">AO067_03010</name>
</gene>
<feature type="signal peptide" evidence="1">
    <location>
        <begin position="1"/>
        <end position="19"/>
    </location>
</feature>
<accession>A0A0W0H6T0</accession>
<name>A0A0W0H6T0_PSEVI</name>
<protein>
    <submittedName>
        <fullName evidence="2">Uncharacterized protein</fullName>
    </submittedName>
</protein>
<keyword evidence="3" id="KW-1185">Reference proteome</keyword>